<comment type="caution">
    <text evidence="1">The sequence shown here is derived from an EMBL/GenBank/DDBJ whole genome shotgun (WGS) entry which is preliminary data.</text>
</comment>
<accession>A0ABQ8ZXV2</accession>
<evidence type="ECO:0000313" key="1">
    <source>
        <dbReference type="EMBL" id="KAJ6312546.1"/>
    </source>
</evidence>
<proteinExistence type="predicted"/>
<dbReference type="EMBL" id="JAPFFI010000024">
    <property type="protein sequence ID" value="KAJ6312546.1"/>
    <property type="molecule type" value="Genomic_DNA"/>
</dbReference>
<dbReference type="Proteomes" id="UP001141253">
    <property type="component" value="Chromosome 10"/>
</dbReference>
<reference evidence="1" key="2">
    <citation type="journal article" date="2023" name="Int. J. Mol. Sci.">
        <title>De Novo Assembly and Annotation of 11 Diverse Shrub Willow (Salix) Genomes Reveals Novel Gene Organization in Sex-Linked Regions.</title>
        <authorList>
            <person name="Hyden B."/>
            <person name="Feng K."/>
            <person name="Yates T.B."/>
            <person name="Jawdy S."/>
            <person name="Cereghino C."/>
            <person name="Smart L.B."/>
            <person name="Muchero W."/>
        </authorList>
    </citation>
    <scope>NUCLEOTIDE SEQUENCE</scope>
    <source>
        <tissue evidence="1">Shoot tip</tissue>
    </source>
</reference>
<reference evidence="1" key="1">
    <citation type="submission" date="2022-10" db="EMBL/GenBank/DDBJ databases">
        <authorList>
            <person name="Hyden B.L."/>
            <person name="Feng K."/>
            <person name="Yates T."/>
            <person name="Jawdy S."/>
            <person name="Smart L.B."/>
            <person name="Muchero W."/>
        </authorList>
    </citation>
    <scope>NUCLEOTIDE SEQUENCE</scope>
    <source>
        <tissue evidence="1">Shoot tip</tissue>
    </source>
</reference>
<protein>
    <submittedName>
        <fullName evidence="1">Uncharacterized protein</fullName>
    </submittedName>
</protein>
<name>A0ABQ8ZXV2_9ROSI</name>
<keyword evidence="2" id="KW-1185">Reference proteome</keyword>
<evidence type="ECO:0000313" key="2">
    <source>
        <dbReference type="Proteomes" id="UP001141253"/>
    </source>
</evidence>
<sequence>MTCHYINISLIITENNLRN</sequence>
<gene>
    <name evidence="1" type="ORF">OIU77_014129</name>
</gene>
<organism evidence="1 2">
    <name type="scientific">Salix suchowensis</name>
    <dbReference type="NCBI Taxonomy" id="1278906"/>
    <lineage>
        <taxon>Eukaryota</taxon>
        <taxon>Viridiplantae</taxon>
        <taxon>Streptophyta</taxon>
        <taxon>Embryophyta</taxon>
        <taxon>Tracheophyta</taxon>
        <taxon>Spermatophyta</taxon>
        <taxon>Magnoliopsida</taxon>
        <taxon>eudicotyledons</taxon>
        <taxon>Gunneridae</taxon>
        <taxon>Pentapetalae</taxon>
        <taxon>rosids</taxon>
        <taxon>fabids</taxon>
        <taxon>Malpighiales</taxon>
        <taxon>Salicaceae</taxon>
        <taxon>Saliceae</taxon>
        <taxon>Salix</taxon>
    </lineage>
</organism>